<name>A0AB39QC33_9ACTN</name>
<dbReference type="EMBL" id="CP163439">
    <property type="protein sequence ID" value="XDQ40800.1"/>
    <property type="molecule type" value="Genomic_DNA"/>
</dbReference>
<sequence length="57" mass="6123">MRRSGPGPLGAMVTFLAGWRMSHLPPGTRPLPSVALYDQLLRHRRQGGDTAGQGEAP</sequence>
<organism evidence="1">
    <name type="scientific">Streptomyces sp. R28</name>
    <dbReference type="NCBI Taxonomy" id="3238628"/>
    <lineage>
        <taxon>Bacteria</taxon>
        <taxon>Bacillati</taxon>
        <taxon>Actinomycetota</taxon>
        <taxon>Actinomycetes</taxon>
        <taxon>Kitasatosporales</taxon>
        <taxon>Streptomycetaceae</taxon>
        <taxon>Streptomyces</taxon>
    </lineage>
</organism>
<dbReference type="RefSeq" id="WP_369175513.1">
    <property type="nucleotide sequence ID" value="NZ_CP163439.1"/>
</dbReference>
<dbReference type="AlphaFoldDB" id="A0AB39QC33"/>
<gene>
    <name evidence="1" type="ORF">AB5J49_47080</name>
</gene>
<protein>
    <submittedName>
        <fullName evidence="1">Uncharacterized protein</fullName>
    </submittedName>
</protein>
<proteinExistence type="predicted"/>
<accession>A0AB39QC33</accession>
<evidence type="ECO:0000313" key="1">
    <source>
        <dbReference type="EMBL" id="XDQ40800.1"/>
    </source>
</evidence>
<reference evidence="1" key="1">
    <citation type="submission" date="2024-07" db="EMBL/GenBank/DDBJ databases">
        <authorList>
            <person name="Yu S.T."/>
        </authorList>
    </citation>
    <scope>NUCLEOTIDE SEQUENCE</scope>
    <source>
        <strain evidence="1">R28</strain>
    </source>
</reference>